<keyword evidence="2" id="KW-1003">Cell membrane</keyword>
<dbReference type="InterPro" id="IPR050297">
    <property type="entry name" value="LipidA_mod_glycosyltrf_83"/>
</dbReference>
<feature type="transmembrane region" description="Helical" evidence="8">
    <location>
        <begin position="104"/>
        <end position="121"/>
    </location>
</feature>
<keyword evidence="5 8" id="KW-0812">Transmembrane</keyword>
<evidence type="ECO:0000256" key="7">
    <source>
        <dbReference type="ARBA" id="ARBA00023136"/>
    </source>
</evidence>
<evidence type="ECO:0000256" key="2">
    <source>
        <dbReference type="ARBA" id="ARBA00022475"/>
    </source>
</evidence>
<keyword evidence="4" id="KW-0808">Transferase</keyword>
<evidence type="ECO:0000313" key="9">
    <source>
        <dbReference type="EMBL" id="PTL54330.1"/>
    </source>
</evidence>
<sequence>MSARAARAAPVLASAALLVLAAWAWIRYPVAPTYDSLASLVWGRDVLAGRMPAFDGFHAPTEHPLWLALSVLLAPLGEQAGRGMTLVTVLALVALAVGTYRLGARVFGPAAGVVAAGLLLTRLNFGFYAAFGFLDVPFVALVIWAAALEAERPRRGGIVWVLLVAAGLLRPEAWVMAGAYALWLGGPPAAIVRRGVLVALAPVLWALTDLVVTGNPLFSFTYTTDAASDLGRTRGLLHLPESVYGALREVLKPPVLAAGLAGLVLALRRGSPSRTDLVLLGTGALGLLTFCALVVGGVSAQVPRYAAVLAVVLLVYAGHLVATGGRLVLAARRGVALAAVAVLATAGGLLATRLHPASAASELRFRVAVERDLAAALRTPAVRRARACGPIAVPTHKLLPVTRWLVGGHEDRVIARSDLDERRRPGVVLLPQGFRLLHNAAYGSFTAGVGAPATVTQRVPSELRFRGRSPGRRFAIYTRC</sequence>
<evidence type="ECO:0000256" key="1">
    <source>
        <dbReference type="ARBA" id="ARBA00004651"/>
    </source>
</evidence>
<keyword evidence="7 8" id="KW-0472">Membrane</keyword>
<dbReference type="RefSeq" id="WP_146175493.1">
    <property type="nucleotide sequence ID" value="NZ_PYYB01000005.1"/>
</dbReference>
<dbReference type="PANTHER" id="PTHR33908:SF11">
    <property type="entry name" value="MEMBRANE PROTEIN"/>
    <property type="match status" value="1"/>
</dbReference>
<dbReference type="GO" id="GO:0005886">
    <property type="term" value="C:plasma membrane"/>
    <property type="evidence" value="ECO:0007669"/>
    <property type="project" value="UniProtKB-SubCell"/>
</dbReference>
<evidence type="ECO:0000313" key="10">
    <source>
        <dbReference type="Proteomes" id="UP000240739"/>
    </source>
</evidence>
<feature type="transmembrane region" description="Helical" evidence="8">
    <location>
        <begin position="305"/>
        <end position="322"/>
    </location>
</feature>
<keyword evidence="10" id="KW-1185">Reference proteome</keyword>
<name>A0A2T4UBS3_9ACTN</name>
<evidence type="ECO:0000256" key="6">
    <source>
        <dbReference type="ARBA" id="ARBA00022989"/>
    </source>
</evidence>
<accession>A0A2T4UBS3</accession>
<feature type="transmembrane region" description="Helical" evidence="8">
    <location>
        <begin position="277"/>
        <end position="299"/>
    </location>
</feature>
<reference evidence="9 10" key="1">
    <citation type="submission" date="2018-03" db="EMBL/GenBank/DDBJ databases">
        <title>Aquarubrobacter algicola gen. nov., sp. nov., a novel actinobacterium isolated from shallow eutrophic lake during the end of cyanobacterial harmful algal blooms.</title>
        <authorList>
            <person name="Chun S.J."/>
        </authorList>
    </citation>
    <scope>NUCLEOTIDE SEQUENCE [LARGE SCALE GENOMIC DNA]</scope>
    <source>
        <strain evidence="9 10">Seoho-28</strain>
    </source>
</reference>
<feature type="transmembrane region" description="Helical" evidence="8">
    <location>
        <begin position="127"/>
        <end position="147"/>
    </location>
</feature>
<dbReference type="Proteomes" id="UP000240739">
    <property type="component" value="Unassembled WGS sequence"/>
</dbReference>
<feature type="transmembrane region" description="Helical" evidence="8">
    <location>
        <begin position="334"/>
        <end position="354"/>
    </location>
</feature>
<dbReference type="GO" id="GO:0016763">
    <property type="term" value="F:pentosyltransferase activity"/>
    <property type="evidence" value="ECO:0007669"/>
    <property type="project" value="TreeGrafter"/>
</dbReference>
<keyword evidence="3" id="KW-0328">Glycosyltransferase</keyword>
<protein>
    <submittedName>
        <fullName evidence="9">Uncharacterized protein</fullName>
    </submittedName>
</protein>
<feature type="transmembrane region" description="Helical" evidence="8">
    <location>
        <begin position="159"/>
        <end position="183"/>
    </location>
</feature>
<dbReference type="AlphaFoldDB" id="A0A2T4UBS3"/>
<keyword evidence="6 8" id="KW-1133">Transmembrane helix</keyword>
<evidence type="ECO:0000256" key="5">
    <source>
        <dbReference type="ARBA" id="ARBA00022692"/>
    </source>
</evidence>
<organism evidence="9 10">
    <name type="scientific">Paraconexibacter algicola</name>
    <dbReference type="NCBI Taxonomy" id="2133960"/>
    <lineage>
        <taxon>Bacteria</taxon>
        <taxon>Bacillati</taxon>
        <taxon>Actinomycetota</taxon>
        <taxon>Thermoleophilia</taxon>
        <taxon>Solirubrobacterales</taxon>
        <taxon>Paraconexibacteraceae</taxon>
        <taxon>Paraconexibacter</taxon>
    </lineage>
</organism>
<evidence type="ECO:0000256" key="3">
    <source>
        <dbReference type="ARBA" id="ARBA00022676"/>
    </source>
</evidence>
<comment type="caution">
    <text evidence="9">The sequence shown here is derived from an EMBL/GenBank/DDBJ whole genome shotgun (WGS) entry which is preliminary data.</text>
</comment>
<evidence type="ECO:0000256" key="8">
    <source>
        <dbReference type="SAM" id="Phobius"/>
    </source>
</evidence>
<dbReference type="GO" id="GO:0009103">
    <property type="term" value="P:lipopolysaccharide biosynthetic process"/>
    <property type="evidence" value="ECO:0007669"/>
    <property type="project" value="UniProtKB-ARBA"/>
</dbReference>
<feature type="transmembrane region" description="Helical" evidence="8">
    <location>
        <begin position="80"/>
        <end position="97"/>
    </location>
</feature>
<feature type="transmembrane region" description="Helical" evidence="8">
    <location>
        <begin position="195"/>
        <end position="212"/>
    </location>
</feature>
<dbReference type="PANTHER" id="PTHR33908">
    <property type="entry name" value="MANNOSYLTRANSFERASE YKCB-RELATED"/>
    <property type="match status" value="1"/>
</dbReference>
<proteinExistence type="predicted"/>
<evidence type="ECO:0000256" key="4">
    <source>
        <dbReference type="ARBA" id="ARBA00022679"/>
    </source>
</evidence>
<comment type="subcellular location">
    <subcellularLocation>
        <location evidence="1">Cell membrane</location>
        <topology evidence="1">Multi-pass membrane protein</topology>
    </subcellularLocation>
</comment>
<gene>
    <name evidence="9" type="ORF">C7Y72_21565</name>
</gene>
<dbReference type="EMBL" id="PYYB01000005">
    <property type="protein sequence ID" value="PTL54330.1"/>
    <property type="molecule type" value="Genomic_DNA"/>
</dbReference>